<feature type="transmembrane region" description="Helical" evidence="5">
    <location>
        <begin position="321"/>
        <end position="339"/>
    </location>
</feature>
<dbReference type="InterPro" id="IPR011701">
    <property type="entry name" value="MFS"/>
</dbReference>
<sequence>MADPLFKFDPNAVPGTVHLVDLHNHDSATSIIPVPRPSSDPEDPLNWSTARKWRTMALVHFYTFIVGWCSAGVYSILADISAATGLSVADLNSGTGTMLLFFGWGCLIWQPFALTFGRRGSYILSLALTCAISVWTAYSTSYATWVVQRILLGLFGSPIECLCEVSITDLFFTHQRGQQLGIYLLMLSGGAYLAPLCNGFINQSMGWKWVMYWCAILSAVACVLCFFFMEETIYYRETSFEATSDDYSSDHSTAVDESLSIELTKEAKSAAAPAPAPTQQSFAPRRSYLQSLALYRVIPEKPNEFFRIIIRPFIVSAKLPLVVWVGVYHGVAVCAFSSMNATASVVLTAAPYNFSSSQVGLTYISPFIGCLIGAIWGGEVNDRICVRLARRNRGYRESEFRLWAAAALCIIPPGGMFVWGVGTNYGVHWFGLVFSMAMLGFAMSTAGTIVLSYMIDSYKELAGETLMAVNIIRCTMAFGYGYAVTPWIENQGYKNAFVEMGVISIVLFSTFALVLAIGKKERRRTAPVYWKLVATGIRALQE</sequence>
<evidence type="ECO:0000313" key="8">
    <source>
        <dbReference type="Proteomes" id="UP001498771"/>
    </source>
</evidence>
<comment type="subcellular location">
    <subcellularLocation>
        <location evidence="1">Membrane</location>
        <topology evidence="1">Multi-pass membrane protein</topology>
    </subcellularLocation>
</comment>
<feature type="transmembrane region" description="Helical" evidence="5">
    <location>
        <begin position="496"/>
        <end position="517"/>
    </location>
</feature>
<keyword evidence="8" id="KW-1185">Reference proteome</keyword>
<feature type="domain" description="Major facilitator superfamily (MFS) profile" evidence="6">
    <location>
        <begin position="55"/>
        <end position="519"/>
    </location>
</feature>
<protein>
    <submittedName>
        <fullName evidence="7">Major facilitator superfamily protein</fullName>
    </submittedName>
</protein>
<evidence type="ECO:0000256" key="1">
    <source>
        <dbReference type="ARBA" id="ARBA00004141"/>
    </source>
</evidence>
<feature type="transmembrane region" description="Helical" evidence="5">
    <location>
        <begin position="207"/>
        <end position="229"/>
    </location>
</feature>
<evidence type="ECO:0000259" key="6">
    <source>
        <dbReference type="PROSITE" id="PS50850"/>
    </source>
</evidence>
<organism evidence="7 8">
    <name type="scientific">Myxozyma melibiosi</name>
    <dbReference type="NCBI Taxonomy" id="54550"/>
    <lineage>
        <taxon>Eukaryota</taxon>
        <taxon>Fungi</taxon>
        <taxon>Dikarya</taxon>
        <taxon>Ascomycota</taxon>
        <taxon>Saccharomycotina</taxon>
        <taxon>Lipomycetes</taxon>
        <taxon>Lipomycetales</taxon>
        <taxon>Lipomycetaceae</taxon>
        <taxon>Myxozyma</taxon>
    </lineage>
</organism>
<dbReference type="PANTHER" id="PTHR23502">
    <property type="entry name" value="MAJOR FACILITATOR SUPERFAMILY"/>
    <property type="match status" value="1"/>
</dbReference>
<reference evidence="7 8" key="1">
    <citation type="submission" date="2024-03" db="EMBL/GenBank/DDBJ databases">
        <title>Genome-scale model development and genomic sequencing of the oleaginous clade Lipomyces.</title>
        <authorList>
            <consortium name="Lawrence Berkeley National Laboratory"/>
            <person name="Czajka J.J."/>
            <person name="Han Y."/>
            <person name="Kim J."/>
            <person name="Mondo S.J."/>
            <person name="Hofstad B.A."/>
            <person name="Robles A."/>
            <person name="Haridas S."/>
            <person name="Riley R."/>
            <person name="LaButti K."/>
            <person name="Pangilinan J."/>
            <person name="Andreopoulos W."/>
            <person name="Lipzen A."/>
            <person name="Yan J."/>
            <person name="Wang M."/>
            <person name="Ng V."/>
            <person name="Grigoriev I.V."/>
            <person name="Spatafora J.W."/>
            <person name="Magnuson J.K."/>
            <person name="Baker S.E."/>
            <person name="Pomraning K.R."/>
        </authorList>
    </citation>
    <scope>NUCLEOTIDE SEQUENCE [LARGE SCALE GENOMIC DNA]</scope>
    <source>
        <strain evidence="7 8">Phaff 52-87</strain>
    </source>
</reference>
<dbReference type="Proteomes" id="UP001498771">
    <property type="component" value="Unassembled WGS sequence"/>
</dbReference>
<dbReference type="InterPro" id="IPR036259">
    <property type="entry name" value="MFS_trans_sf"/>
</dbReference>
<dbReference type="EMBL" id="JBBJBU010000001">
    <property type="protein sequence ID" value="KAK7208161.1"/>
    <property type="molecule type" value="Genomic_DNA"/>
</dbReference>
<evidence type="ECO:0000256" key="3">
    <source>
        <dbReference type="ARBA" id="ARBA00022989"/>
    </source>
</evidence>
<feature type="transmembrane region" description="Helical" evidence="5">
    <location>
        <begin position="400"/>
        <end position="421"/>
    </location>
</feature>
<dbReference type="SUPFAM" id="SSF103473">
    <property type="entry name" value="MFS general substrate transporter"/>
    <property type="match status" value="1"/>
</dbReference>
<feature type="transmembrane region" description="Helical" evidence="5">
    <location>
        <begin position="57"/>
        <end position="77"/>
    </location>
</feature>
<keyword evidence="2 5" id="KW-0812">Transmembrane</keyword>
<evidence type="ECO:0000256" key="4">
    <source>
        <dbReference type="ARBA" id="ARBA00023136"/>
    </source>
</evidence>
<name>A0ABR1FE92_9ASCO</name>
<feature type="transmembrane region" description="Helical" evidence="5">
    <location>
        <begin position="121"/>
        <end position="138"/>
    </location>
</feature>
<dbReference type="Gene3D" id="1.20.1250.20">
    <property type="entry name" value="MFS general substrate transporter like domains"/>
    <property type="match status" value="1"/>
</dbReference>
<dbReference type="GeneID" id="90040583"/>
<dbReference type="InterPro" id="IPR020846">
    <property type="entry name" value="MFS_dom"/>
</dbReference>
<dbReference type="Pfam" id="PF07690">
    <property type="entry name" value="MFS_1"/>
    <property type="match status" value="1"/>
</dbReference>
<dbReference type="PANTHER" id="PTHR23502:SF30">
    <property type="entry name" value="TRANSPORTER, PUTATIVE (AFU_ORTHOLOGUE AFUA_8G04702)-RELATED"/>
    <property type="match status" value="1"/>
</dbReference>
<feature type="transmembrane region" description="Helical" evidence="5">
    <location>
        <begin position="359"/>
        <end position="379"/>
    </location>
</feature>
<feature type="transmembrane region" description="Helical" evidence="5">
    <location>
        <begin position="97"/>
        <end position="114"/>
    </location>
</feature>
<evidence type="ECO:0000256" key="2">
    <source>
        <dbReference type="ARBA" id="ARBA00022692"/>
    </source>
</evidence>
<dbReference type="PROSITE" id="PS50850">
    <property type="entry name" value="MFS"/>
    <property type="match status" value="1"/>
</dbReference>
<accession>A0ABR1FE92</accession>
<feature type="transmembrane region" description="Helical" evidence="5">
    <location>
        <begin position="465"/>
        <end position="484"/>
    </location>
</feature>
<keyword evidence="3 5" id="KW-1133">Transmembrane helix</keyword>
<gene>
    <name evidence="7" type="ORF">BZA70DRAFT_38106</name>
</gene>
<keyword evidence="4 5" id="KW-0472">Membrane</keyword>
<comment type="caution">
    <text evidence="7">The sequence shown here is derived from an EMBL/GenBank/DDBJ whole genome shotgun (WGS) entry which is preliminary data.</text>
</comment>
<feature type="transmembrane region" description="Helical" evidence="5">
    <location>
        <begin position="427"/>
        <end position="453"/>
    </location>
</feature>
<dbReference type="RefSeq" id="XP_064771194.1">
    <property type="nucleotide sequence ID" value="XM_064915071.1"/>
</dbReference>
<evidence type="ECO:0000313" key="7">
    <source>
        <dbReference type="EMBL" id="KAK7208161.1"/>
    </source>
</evidence>
<proteinExistence type="predicted"/>
<evidence type="ECO:0000256" key="5">
    <source>
        <dbReference type="SAM" id="Phobius"/>
    </source>
</evidence>